<evidence type="ECO:0000256" key="8">
    <source>
        <dbReference type="ARBA" id="ARBA00022723"/>
    </source>
</evidence>
<dbReference type="PANTHER" id="PTHR10642">
    <property type="entry name" value="RIBONUCLEASE H1"/>
    <property type="match status" value="1"/>
</dbReference>
<dbReference type="EMBL" id="UINC01105638">
    <property type="protein sequence ID" value="SVC69722.1"/>
    <property type="molecule type" value="Genomic_DNA"/>
</dbReference>
<keyword evidence="11" id="KW-0460">Magnesium</keyword>
<dbReference type="Pfam" id="PF00075">
    <property type="entry name" value="RNase_H"/>
    <property type="match status" value="1"/>
</dbReference>
<sequence length="149" mass="16732">MPQIVKMYTDGACRGNPGKGGWGVLLQYGKVEKTLYGGEALTTNNQMELTAVIKGLEALNKSCNVIITTDSKYVLSGITEWVNNWKQRGWKTANKKPVQNIELWKRLDDLTGRHQIEWSWVKGHSGHKENEIADELANLGIDEMDLDTS</sequence>
<name>A0A382PCS1_9ZZZZ</name>
<evidence type="ECO:0000256" key="4">
    <source>
        <dbReference type="ARBA" id="ARBA00005300"/>
    </source>
</evidence>
<comment type="cofactor">
    <cofactor evidence="2">
        <name>Mg(2+)</name>
        <dbReference type="ChEBI" id="CHEBI:18420"/>
    </cofactor>
</comment>
<evidence type="ECO:0000256" key="5">
    <source>
        <dbReference type="ARBA" id="ARBA00011245"/>
    </source>
</evidence>
<proteinExistence type="inferred from homology"/>
<evidence type="ECO:0000256" key="11">
    <source>
        <dbReference type="ARBA" id="ARBA00022842"/>
    </source>
</evidence>
<evidence type="ECO:0000256" key="6">
    <source>
        <dbReference type="ARBA" id="ARBA00012180"/>
    </source>
</evidence>
<organism evidence="13">
    <name type="scientific">marine metagenome</name>
    <dbReference type="NCBI Taxonomy" id="408172"/>
    <lineage>
        <taxon>unclassified sequences</taxon>
        <taxon>metagenomes</taxon>
        <taxon>ecological metagenomes</taxon>
    </lineage>
</organism>
<dbReference type="InterPro" id="IPR002156">
    <property type="entry name" value="RNaseH_domain"/>
</dbReference>
<evidence type="ECO:0000259" key="12">
    <source>
        <dbReference type="PROSITE" id="PS50879"/>
    </source>
</evidence>
<dbReference type="PANTHER" id="PTHR10642:SF26">
    <property type="entry name" value="RIBONUCLEASE H1"/>
    <property type="match status" value="1"/>
</dbReference>
<dbReference type="GO" id="GO:0043137">
    <property type="term" value="P:DNA replication, removal of RNA primer"/>
    <property type="evidence" value="ECO:0007669"/>
    <property type="project" value="TreeGrafter"/>
</dbReference>
<evidence type="ECO:0000256" key="3">
    <source>
        <dbReference type="ARBA" id="ARBA00004065"/>
    </source>
</evidence>
<dbReference type="PROSITE" id="PS50879">
    <property type="entry name" value="RNASE_H_1"/>
    <property type="match status" value="1"/>
</dbReference>
<keyword evidence="9" id="KW-0255">Endonuclease</keyword>
<keyword evidence="8" id="KW-0479">Metal-binding</keyword>
<dbReference type="NCBIfam" id="NF001236">
    <property type="entry name" value="PRK00203.1"/>
    <property type="match status" value="1"/>
</dbReference>
<dbReference type="SUPFAM" id="SSF53098">
    <property type="entry name" value="Ribonuclease H-like"/>
    <property type="match status" value="1"/>
</dbReference>
<feature type="domain" description="RNase H type-1" evidence="12">
    <location>
        <begin position="1"/>
        <end position="142"/>
    </location>
</feature>
<dbReference type="InterPro" id="IPR036397">
    <property type="entry name" value="RNaseH_sf"/>
</dbReference>
<evidence type="ECO:0000256" key="9">
    <source>
        <dbReference type="ARBA" id="ARBA00022759"/>
    </source>
</evidence>
<keyword evidence="10" id="KW-0378">Hydrolase</keyword>
<dbReference type="InterPro" id="IPR022892">
    <property type="entry name" value="RNaseHI"/>
</dbReference>
<evidence type="ECO:0000256" key="1">
    <source>
        <dbReference type="ARBA" id="ARBA00000077"/>
    </source>
</evidence>
<dbReference type="CDD" id="cd09278">
    <property type="entry name" value="RNase_HI_prokaryote_like"/>
    <property type="match status" value="1"/>
</dbReference>
<dbReference type="GO" id="GO:0003676">
    <property type="term" value="F:nucleic acid binding"/>
    <property type="evidence" value="ECO:0007669"/>
    <property type="project" value="InterPro"/>
</dbReference>
<comment type="similarity">
    <text evidence="4">Belongs to the RNase H family.</text>
</comment>
<dbReference type="FunFam" id="3.30.420.10:FF:000089">
    <property type="entry name" value="Ribonuclease H"/>
    <property type="match status" value="1"/>
</dbReference>
<dbReference type="InterPro" id="IPR050092">
    <property type="entry name" value="RNase_H"/>
</dbReference>
<dbReference type="HAMAP" id="MF_00042">
    <property type="entry name" value="RNase_H"/>
    <property type="match status" value="1"/>
</dbReference>
<protein>
    <recommendedName>
        <fullName evidence="6">ribonuclease H</fullName>
        <ecNumber evidence="6">3.1.26.4</ecNumber>
    </recommendedName>
</protein>
<comment type="subunit">
    <text evidence="5">Monomer.</text>
</comment>
<accession>A0A382PCS1</accession>
<evidence type="ECO:0000256" key="2">
    <source>
        <dbReference type="ARBA" id="ARBA00001946"/>
    </source>
</evidence>
<dbReference type="AlphaFoldDB" id="A0A382PCS1"/>
<comment type="catalytic activity">
    <reaction evidence="1">
        <text>Endonucleolytic cleavage to 5'-phosphomonoester.</text>
        <dbReference type="EC" id="3.1.26.4"/>
    </reaction>
</comment>
<reference evidence="13" key="1">
    <citation type="submission" date="2018-05" db="EMBL/GenBank/DDBJ databases">
        <authorList>
            <person name="Lanie J.A."/>
            <person name="Ng W.-L."/>
            <person name="Kazmierczak K.M."/>
            <person name="Andrzejewski T.M."/>
            <person name="Davidsen T.M."/>
            <person name="Wayne K.J."/>
            <person name="Tettelin H."/>
            <person name="Glass J.I."/>
            <person name="Rusch D."/>
            <person name="Podicherti R."/>
            <person name="Tsui H.-C.T."/>
            <person name="Winkler M.E."/>
        </authorList>
    </citation>
    <scope>NUCLEOTIDE SEQUENCE</scope>
</reference>
<dbReference type="GO" id="GO:0046872">
    <property type="term" value="F:metal ion binding"/>
    <property type="evidence" value="ECO:0007669"/>
    <property type="project" value="UniProtKB-KW"/>
</dbReference>
<evidence type="ECO:0000256" key="7">
    <source>
        <dbReference type="ARBA" id="ARBA00022722"/>
    </source>
</evidence>
<dbReference type="Gene3D" id="3.30.420.10">
    <property type="entry name" value="Ribonuclease H-like superfamily/Ribonuclease H"/>
    <property type="match status" value="1"/>
</dbReference>
<evidence type="ECO:0000313" key="13">
    <source>
        <dbReference type="EMBL" id="SVC69722.1"/>
    </source>
</evidence>
<keyword evidence="7" id="KW-0540">Nuclease</keyword>
<dbReference type="GO" id="GO:0004523">
    <property type="term" value="F:RNA-DNA hybrid ribonuclease activity"/>
    <property type="evidence" value="ECO:0007669"/>
    <property type="project" value="UniProtKB-EC"/>
</dbReference>
<evidence type="ECO:0000256" key="10">
    <source>
        <dbReference type="ARBA" id="ARBA00022801"/>
    </source>
</evidence>
<dbReference type="InterPro" id="IPR012337">
    <property type="entry name" value="RNaseH-like_sf"/>
</dbReference>
<dbReference type="EC" id="3.1.26.4" evidence="6"/>
<gene>
    <name evidence="13" type="ORF">METZ01_LOCUS322576</name>
</gene>
<comment type="function">
    <text evidence="3">Endonuclease that specifically degrades the RNA of RNA-DNA hybrids.</text>
</comment>